<evidence type="ECO:0000256" key="7">
    <source>
        <dbReference type="ARBA" id="ARBA00022723"/>
    </source>
</evidence>
<dbReference type="Pfam" id="PF02880">
    <property type="entry name" value="PGM_PMM_III"/>
    <property type="match status" value="1"/>
</dbReference>
<comment type="similarity">
    <text evidence="3">Belongs to the phosphohexose mutase family.</text>
</comment>
<dbReference type="EMBL" id="JARKIK010000078">
    <property type="protein sequence ID" value="KAK8726790.1"/>
    <property type="molecule type" value="Genomic_DNA"/>
</dbReference>
<dbReference type="InterPro" id="IPR005841">
    <property type="entry name" value="Alpha-D-phosphohexomutase_SF"/>
</dbReference>
<organism evidence="14 15">
    <name type="scientific">Cherax quadricarinatus</name>
    <name type="common">Australian red claw crayfish</name>
    <dbReference type="NCBI Taxonomy" id="27406"/>
    <lineage>
        <taxon>Eukaryota</taxon>
        <taxon>Metazoa</taxon>
        <taxon>Ecdysozoa</taxon>
        <taxon>Arthropoda</taxon>
        <taxon>Crustacea</taxon>
        <taxon>Multicrustacea</taxon>
        <taxon>Malacostraca</taxon>
        <taxon>Eumalacostraca</taxon>
        <taxon>Eucarida</taxon>
        <taxon>Decapoda</taxon>
        <taxon>Pleocyemata</taxon>
        <taxon>Astacidea</taxon>
        <taxon>Parastacoidea</taxon>
        <taxon>Parastacidae</taxon>
        <taxon>Cherax</taxon>
    </lineage>
</organism>
<dbReference type="InterPro" id="IPR005846">
    <property type="entry name" value="A-D-PHexomutase_a/b/a-III"/>
</dbReference>
<evidence type="ECO:0000256" key="5">
    <source>
        <dbReference type="ARBA" id="ARBA00022526"/>
    </source>
</evidence>
<evidence type="ECO:0000256" key="6">
    <source>
        <dbReference type="ARBA" id="ARBA00022553"/>
    </source>
</evidence>
<keyword evidence="6" id="KW-0597">Phosphoprotein</keyword>
<reference evidence="14 15" key="1">
    <citation type="journal article" date="2024" name="BMC Genomics">
        <title>Genome assembly of redclaw crayfish (Cherax quadricarinatus) provides insights into its immune adaptation and hypoxia tolerance.</title>
        <authorList>
            <person name="Liu Z."/>
            <person name="Zheng J."/>
            <person name="Li H."/>
            <person name="Fang K."/>
            <person name="Wang S."/>
            <person name="He J."/>
            <person name="Zhou D."/>
            <person name="Weng S."/>
            <person name="Chi M."/>
            <person name="Gu Z."/>
            <person name="He J."/>
            <person name="Li F."/>
            <person name="Wang M."/>
        </authorList>
    </citation>
    <scope>NUCLEOTIDE SEQUENCE [LARGE SCALE GENOMIC DNA]</scope>
    <source>
        <strain evidence="14">ZL_2023a</strain>
    </source>
</reference>
<keyword evidence="8" id="KW-0460">Magnesium</keyword>
<dbReference type="Pfam" id="PF02878">
    <property type="entry name" value="PGM_PMM_I"/>
    <property type="match status" value="1"/>
</dbReference>
<accession>A0AAW0WHN4</accession>
<dbReference type="PRINTS" id="PR00509">
    <property type="entry name" value="PGMPMM"/>
</dbReference>
<name>A0AAW0WHN4_CHEQU</name>
<dbReference type="CDD" id="cd05799">
    <property type="entry name" value="PGM2"/>
    <property type="match status" value="1"/>
</dbReference>
<keyword evidence="5" id="KW-0313">Glucose metabolism</keyword>
<dbReference type="InterPro" id="IPR005844">
    <property type="entry name" value="A-D-PHexomutase_a/b/a-I"/>
</dbReference>
<evidence type="ECO:0008006" key="16">
    <source>
        <dbReference type="Google" id="ProtNLM"/>
    </source>
</evidence>
<protein>
    <recommendedName>
        <fullName evidence="16">Phosphoglucomutase-2</fullName>
    </recommendedName>
</protein>
<dbReference type="GO" id="GO:0000287">
    <property type="term" value="F:magnesium ion binding"/>
    <property type="evidence" value="ECO:0007669"/>
    <property type="project" value="InterPro"/>
</dbReference>
<dbReference type="Proteomes" id="UP001445076">
    <property type="component" value="Unassembled WGS sequence"/>
</dbReference>
<dbReference type="PANTHER" id="PTHR45745:SF1">
    <property type="entry name" value="PHOSPHOGLUCOMUTASE 2B-RELATED"/>
    <property type="match status" value="1"/>
</dbReference>
<feature type="domain" description="Alpha-D-phosphohexomutase alpha/beta/alpha" evidence="11">
    <location>
        <begin position="53"/>
        <end position="191"/>
    </location>
</feature>
<keyword evidence="9" id="KW-0413">Isomerase</keyword>
<evidence type="ECO:0000256" key="9">
    <source>
        <dbReference type="ARBA" id="ARBA00023235"/>
    </source>
</evidence>
<dbReference type="Pfam" id="PF02879">
    <property type="entry name" value="PGM_PMM_II"/>
    <property type="match status" value="1"/>
</dbReference>
<proteinExistence type="inferred from homology"/>
<evidence type="ECO:0000259" key="13">
    <source>
        <dbReference type="Pfam" id="PF02880"/>
    </source>
</evidence>
<comment type="caution">
    <text evidence="14">The sequence shown here is derived from an EMBL/GenBank/DDBJ whole genome shotgun (WGS) entry which is preliminary data.</text>
</comment>
<keyword evidence="4" id="KW-0963">Cytoplasm</keyword>
<evidence type="ECO:0000256" key="4">
    <source>
        <dbReference type="ARBA" id="ARBA00022490"/>
    </source>
</evidence>
<dbReference type="FunFam" id="3.40.120.10:FF:000017">
    <property type="entry name" value="glucose 1,6-bisphosphate synthase"/>
    <property type="match status" value="1"/>
</dbReference>
<dbReference type="InterPro" id="IPR016066">
    <property type="entry name" value="A-D-PHexomutase_CS"/>
</dbReference>
<dbReference type="SUPFAM" id="SSF55957">
    <property type="entry name" value="Phosphoglucomutase, C-terminal domain"/>
    <property type="match status" value="1"/>
</dbReference>
<dbReference type="GO" id="GO:0005634">
    <property type="term" value="C:nucleus"/>
    <property type="evidence" value="ECO:0007669"/>
    <property type="project" value="TreeGrafter"/>
</dbReference>
<gene>
    <name evidence="14" type="ORF">OTU49_010057</name>
</gene>
<dbReference type="PANTHER" id="PTHR45745">
    <property type="entry name" value="PHOSPHOMANNOMUTASE 45A"/>
    <property type="match status" value="1"/>
</dbReference>
<dbReference type="InterPro" id="IPR005845">
    <property type="entry name" value="A-D-PHexomutase_a/b/a-II"/>
</dbReference>
<sequence>MAPTQVNTGNPALDEKIKEWLEWDKNDKTREEIVKLISNEDEATLKKLLLNRMLFGTAGLRGRMGAGYAQMNDLVIIQTSQGLGSYLATINPEAKAKGIIVGHDSRHNSHRFARLAAAAFLNAGIPVYLYGKIVPTPFVPFGVRQLGAAAGVMVTASHNPKEDNGYKVYWENGAQIIPPNDKGIQQSIEDNLEPWENAWDLETALADPRLSDPLVDISNKYFSMLADSMLDKDMNKASPLNFTVTAMHGVSHDYMVEAFKYCNFKPLIPVKEQMVPDPEFPTVKFPNPEEGKSALDLSFKTANENNSTVILANDPDADRLAVAEKLPSGQWKVFTGNEEGALLGWWAWYRSRQLTPHIKPSDCYMVASTVSSKILRAIANMEGFHFIETLTGFKWMGNVSYDLLQEGKTVLFAFEEAIGFMNGSEVLDKDGVSAAMRLAEMATFLSKQNLTLSSKLREIYKKYGYHTSNNSYYICHDQSIINKMFDRIRNFDEPNSYPKTVGNGRFTVTDVRDLTTGYDSSQPDKHAVLPVSKSSQMITFSFSNGCVLTLRTSGTEPKIKYYSEMCAKPEQEDWAALEAELGELVETVVQELMQPKKNGLIPRPN</sequence>
<keyword evidence="15" id="KW-1185">Reference proteome</keyword>
<evidence type="ECO:0000259" key="12">
    <source>
        <dbReference type="Pfam" id="PF02879"/>
    </source>
</evidence>
<keyword evidence="10" id="KW-0119">Carbohydrate metabolism</keyword>
<evidence type="ECO:0000256" key="2">
    <source>
        <dbReference type="ARBA" id="ARBA00004496"/>
    </source>
</evidence>
<dbReference type="GO" id="GO:0005737">
    <property type="term" value="C:cytoplasm"/>
    <property type="evidence" value="ECO:0007669"/>
    <property type="project" value="UniProtKB-SubCell"/>
</dbReference>
<evidence type="ECO:0000256" key="3">
    <source>
        <dbReference type="ARBA" id="ARBA00010231"/>
    </source>
</evidence>
<dbReference type="FunFam" id="3.40.120.10:FF:000035">
    <property type="entry name" value="Pgm3p"/>
    <property type="match status" value="1"/>
</dbReference>
<dbReference type="AlphaFoldDB" id="A0AAW0WHN4"/>
<comment type="subcellular location">
    <subcellularLocation>
        <location evidence="2">Cytoplasm</location>
    </subcellularLocation>
</comment>
<dbReference type="InterPro" id="IPR016055">
    <property type="entry name" value="A-D-PHexomutase_a/b/a-I/II/III"/>
</dbReference>
<evidence type="ECO:0000259" key="11">
    <source>
        <dbReference type="Pfam" id="PF02878"/>
    </source>
</evidence>
<dbReference type="PROSITE" id="PS00710">
    <property type="entry name" value="PGM_PMM"/>
    <property type="match status" value="1"/>
</dbReference>
<evidence type="ECO:0000256" key="1">
    <source>
        <dbReference type="ARBA" id="ARBA00001946"/>
    </source>
</evidence>
<dbReference type="GO" id="GO:0006166">
    <property type="term" value="P:purine ribonucleoside salvage"/>
    <property type="evidence" value="ECO:0007669"/>
    <property type="project" value="TreeGrafter"/>
</dbReference>
<dbReference type="InterPro" id="IPR036900">
    <property type="entry name" value="A-D-PHexomutase_C_sf"/>
</dbReference>
<dbReference type="GO" id="GO:0006006">
    <property type="term" value="P:glucose metabolic process"/>
    <property type="evidence" value="ECO:0007669"/>
    <property type="project" value="UniProtKB-KW"/>
</dbReference>
<evidence type="ECO:0000313" key="14">
    <source>
        <dbReference type="EMBL" id="KAK8726790.1"/>
    </source>
</evidence>
<dbReference type="Gene3D" id="3.40.120.10">
    <property type="entry name" value="Alpha-D-Glucose-1,6-Bisphosphate, subunit A, domain 3"/>
    <property type="match status" value="3"/>
</dbReference>
<dbReference type="GO" id="GO:0008973">
    <property type="term" value="F:phosphopentomutase activity"/>
    <property type="evidence" value="ECO:0007669"/>
    <property type="project" value="TreeGrafter"/>
</dbReference>
<comment type="cofactor">
    <cofactor evidence="1">
        <name>Mg(2+)</name>
        <dbReference type="ChEBI" id="CHEBI:18420"/>
    </cofactor>
</comment>
<keyword evidence="7" id="KW-0479">Metal-binding</keyword>
<evidence type="ECO:0000256" key="10">
    <source>
        <dbReference type="ARBA" id="ARBA00023277"/>
    </source>
</evidence>
<evidence type="ECO:0000313" key="15">
    <source>
        <dbReference type="Proteomes" id="UP001445076"/>
    </source>
</evidence>
<feature type="domain" description="Alpha-D-phosphohexomutase alpha/beta/alpha" evidence="12">
    <location>
        <begin position="221"/>
        <end position="324"/>
    </location>
</feature>
<dbReference type="SUPFAM" id="SSF53738">
    <property type="entry name" value="Phosphoglucomutase, first 3 domains"/>
    <property type="match status" value="3"/>
</dbReference>
<evidence type="ECO:0000256" key="8">
    <source>
        <dbReference type="ARBA" id="ARBA00022842"/>
    </source>
</evidence>
<feature type="domain" description="Alpha-D-phosphohexomutase alpha/beta/alpha" evidence="13">
    <location>
        <begin position="347"/>
        <end position="463"/>
    </location>
</feature>